<gene>
    <name evidence="1" type="ORF">F5148DRAFT_1195885</name>
</gene>
<accession>A0ACC0UAV2</accession>
<name>A0ACC0UAV2_9AGAM</name>
<protein>
    <submittedName>
        <fullName evidence="1">Uncharacterized protein</fullName>
    </submittedName>
</protein>
<keyword evidence="2" id="KW-1185">Reference proteome</keyword>
<evidence type="ECO:0000313" key="2">
    <source>
        <dbReference type="Proteomes" id="UP001207468"/>
    </source>
</evidence>
<comment type="caution">
    <text evidence="1">The sequence shown here is derived from an EMBL/GenBank/DDBJ whole genome shotgun (WGS) entry which is preliminary data.</text>
</comment>
<sequence>MRSWWRQKVIPSESQNASVRGIGQCSRLRQPTGHAGLSTHSNAAGSALTPIFLIGKTSRGIPSAKAHPRTISLCDLCEDYFARRDSLVRHCQNRPRECLEVSPDVAENKRRATQKAHDEFSEDLDQYLKFDGMVKELQPFSQRVKDMYPKSSKRGSRQESSLSSSRYYFLLIFSVAGPAARRELVMAHH</sequence>
<proteinExistence type="predicted"/>
<dbReference type="Proteomes" id="UP001207468">
    <property type="component" value="Unassembled WGS sequence"/>
</dbReference>
<reference evidence="1" key="1">
    <citation type="submission" date="2021-03" db="EMBL/GenBank/DDBJ databases">
        <title>Evolutionary priming and transition to the ectomycorrhizal habit in an iconic lineage of mushroom-forming fungi: is preadaptation a requirement?</title>
        <authorList>
            <consortium name="DOE Joint Genome Institute"/>
            <person name="Looney B.P."/>
            <person name="Miyauchi S."/>
            <person name="Morin E."/>
            <person name="Drula E."/>
            <person name="Courty P.E."/>
            <person name="Chicoki N."/>
            <person name="Fauchery L."/>
            <person name="Kohler A."/>
            <person name="Kuo A."/>
            <person name="LaButti K."/>
            <person name="Pangilinan J."/>
            <person name="Lipzen A."/>
            <person name="Riley R."/>
            <person name="Andreopoulos W."/>
            <person name="He G."/>
            <person name="Johnson J."/>
            <person name="Barry K.W."/>
            <person name="Grigoriev I.V."/>
            <person name="Nagy L."/>
            <person name="Hibbett D."/>
            <person name="Henrissat B."/>
            <person name="Matheny P.B."/>
            <person name="Labbe J."/>
            <person name="Martin A.F."/>
        </authorList>
    </citation>
    <scope>NUCLEOTIDE SEQUENCE</scope>
    <source>
        <strain evidence="1">BPL698</strain>
    </source>
</reference>
<dbReference type="EMBL" id="JAGFNK010000089">
    <property type="protein sequence ID" value="KAI9508470.1"/>
    <property type="molecule type" value="Genomic_DNA"/>
</dbReference>
<evidence type="ECO:0000313" key="1">
    <source>
        <dbReference type="EMBL" id="KAI9508470.1"/>
    </source>
</evidence>
<organism evidence="1 2">
    <name type="scientific">Russula earlei</name>
    <dbReference type="NCBI Taxonomy" id="71964"/>
    <lineage>
        <taxon>Eukaryota</taxon>
        <taxon>Fungi</taxon>
        <taxon>Dikarya</taxon>
        <taxon>Basidiomycota</taxon>
        <taxon>Agaricomycotina</taxon>
        <taxon>Agaricomycetes</taxon>
        <taxon>Russulales</taxon>
        <taxon>Russulaceae</taxon>
        <taxon>Russula</taxon>
    </lineage>
</organism>